<dbReference type="EMBL" id="LKMD01000104">
    <property type="protein sequence ID" value="PIA94565.1"/>
    <property type="molecule type" value="Genomic_DNA"/>
</dbReference>
<evidence type="ECO:0000256" key="4">
    <source>
        <dbReference type="PROSITE-ProRule" id="PRU01240"/>
    </source>
</evidence>
<comment type="caution">
    <text evidence="4">Lacks conserved residue(s) required for the propagation of feature annotation.</text>
</comment>
<dbReference type="AlphaFoldDB" id="A0A2G5HPV3"/>
<comment type="similarity">
    <text evidence="4">Belongs to the peptidase S8 family.</text>
</comment>
<evidence type="ECO:0000313" key="9">
    <source>
        <dbReference type="Proteomes" id="UP001302367"/>
    </source>
</evidence>
<proteinExistence type="inferred from homology"/>
<evidence type="ECO:0000313" key="8">
    <source>
        <dbReference type="Proteomes" id="UP000230605"/>
    </source>
</evidence>
<dbReference type="InterPro" id="IPR000209">
    <property type="entry name" value="Peptidase_S8/S53_dom"/>
</dbReference>
<keyword evidence="9" id="KW-1185">Reference proteome</keyword>
<evidence type="ECO:0000256" key="3">
    <source>
        <dbReference type="ARBA" id="ARBA00022825"/>
    </source>
</evidence>
<evidence type="ECO:0000313" key="7">
    <source>
        <dbReference type="EMBL" id="WPB05561.1"/>
    </source>
</evidence>
<dbReference type="EMBL" id="CP134189">
    <property type="protein sequence ID" value="WPB05561.1"/>
    <property type="molecule type" value="Genomic_DNA"/>
</dbReference>
<dbReference type="GO" id="GO:0006508">
    <property type="term" value="P:proteolysis"/>
    <property type="evidence" value="ECO:0007669"/>
    <property type="project" value="UniProtKB-KW"/>
</dbReference>
<reference evidence="6 8" key="1">
    <citation type="submission" date="2015-10" db="EMBL/GenBank/DDBJ databases">
        <title>The cercosporin biosynthetic gene cluster was horizontally transferred to several fungal lineages and shown to be expanded in Cercospora beticola based on microsynteny with recipient genomes.</title>
        <authorList>
            <person name="De Jonge R."/>
            <person name="Ebert M.K."/>
            <person name="Suttle J.C."/>
            <person name="Jurick Ii W.M."/>
            <person name="Secor G.A."/>
            <person name="Thomma B.P."/>
            <person name="Van De Peer Y."/>
            <person name="Bolton M.D."/>
        </authorList>
    </citation>
    <scope>NUCLEOTIDE SEQUENCE [LARGE SCALE GENOMIC DNA]</scope>
    <source>
        <strain evidence="6 8">09-40</strain>
    </source>
</reference>
<dbReference type="Pfam" id="PF00082">
    <property type="entry name" value="Peptidase_S8"/>
    <property type="match status" value="1"/>
</dbReference>
<keyword evidence="1" id="KW-0645">Protease</keyword>
<organism evidence="6 8">
    <name type="scientific">Cercospora beticola</name>
    <name type="common">Sugarbeet leaf spot fungus</name>
    <dbReference type="NCBI Taxonomy" id="122368"/>
    <lineage>
        <taxon>Eukaryota</taxon>
        <taxon>Fungi</taxon>
        <taxon>Dikarya</taxon>
        <taxon>Ascomycota</taxon>
        <taxon>Pezizomycotina</taxon>
        <taxon>Dothideomycetes</taxon>
        <taxon>Dothideomycetidae</taxon>
        <taxon>Mycosphaerellales</taxon>
        <taxon>Mycosphaerellaceae</taxon>
        <taxon>Cercospora</taxon>
    </lineage>
</organism>
<dbReference type="PROSITE" id="PS00138">
    <property type="entry name" value="SUBTILASE_SER"/>
    <property type="match status" value="1"/>
</dbReference>
<dbReference type="SUPFAM" id="SSF52743">
    <property type="entry name" value="Subtilisin-like"/>
    <property type="match status" value="1"/>
</dbReference>
<dbReference type="InterPro" id="IPR036852">
    <property type="entry name" value="Peptidase_S8/S53_dom_sf"/>
</dbReference>
<evidence type="ECO:0000256" key="2">
    <source>
        <dbReference type="ARBA" id="ARBA00022801"/>
    </source>
</evidence>
<dbReference type="Gene3D" id="3.40.50.200">
    <property type="entry name" value="Peptidase S8/S53 domain"/>
    <property type="match status" value="1"/>
</dbReference>
<sequence length="238" mass="26355">MPTEEQARRIANAINYAVNVEGVDIISLSFGFAQEVPIINQAIEGAVGRPERPCLVFAAASNFGGNDEVQWPACHDRVICIHAADGIGNKYSRNVRMENSHKEFATLGCEVQALVRPGVRGTKSGTSVATPVAAGIASLLLDDVLLNQADYLLRFPESTSDEYSMRVHELRRCKGMSNALQKMAIPRDGYNYLRPWKLLHNHHVTKSLRVETILNAAAGTKRIRPLSTYCKTTKRRHD</sequence>
<protein>
    <recommendedName>
        <fullName evidence="5">Peptidase S8/S53 domain-containing protein</fullName>
    </recommendedName>
</protein>
<accession>A0A2G5HPV3</accession>
<evidence type="ECO:0000256" key="1">
    <source>
        <dbReference type="ARBA" id="ARBA00022670"/>
    </source>
</evidence>
<gene>
    <name evidence="6" type="ORF">CB0940_08963</name>
    <name evidence="7" type="ORF">RHO25_010214</name>
</gene>
<dbReference type="Proteomes" id="UP001302367">
    <property type="component" value="Chromosome 6"/>
</dbReference>
<reference evidence="7 9" key="2">
    <citation type="submission" date="2023-09" db="EMBL/GenBank/DDBJ databases">
        <title>Complete-Gapless Cercospora beticola genome.</title>
        <authorList>
            <person name="Wyatt N.A."/>
            <person name="Spanner R.E."/>
            <person name="Bolton M.D."/>
        </authorList>
    </citation>
    <scope>NUCLEOTIDE SEQUENCE [LARGE SCALE GENOMIC DNA]</scope>
    <source>
        <strain evidence="7">Cb09-40</strain>
    </source>
</reference>
<keyword evidence="2" id="KW-0378">Hydrolase</keyword>
<dbReference type="OrthoDB" id="206201at2759"/>
<feature type="domain" description="Peptidase S8/S53" evidence="5">
    <location>
        <begin position="9"/>
        <end position="142"/>
    </location>
</feature>
<name>A0A2G5HPV3_CERBT</name>
<dbReference type="Proteomes" id="UP000230605">
    <property type="component" value="Chromosome 6"/>
</dbReference>
<evidence type="ECO:0000259" key="5">
    <source>
        <dbReference type="Pfam" id="PF00082"/>
    </source>
</evidence>
<dbReference type="GO" id="GO:0004252">
    <property type="term" value="F:serine-type endopeptidase activity"/>
    <property type="evidence" value="ECO:0007669"/>
    <property type="project" value="InterPro"/>
</dbReference>
<dbReference type="PROSITE" id="PS51892">
    <property type="entry name" value="SUBTILASE"/>
    <property type="match status" value="1"/>
</dbReference>
<dbReference type="CDD" id="cd00306">
    <property type="entry name" value="Peptidases_S8_S53"/>
    <property type="match status" value="1"/>
</dbReference>
<evidence type="ECO:0000313" key="6">
    <source>
        <dbReference type="EMBL" id="PIA94565.1"/>
    </source>
</evidence>
<keyword evidence="3" id="KW-0720">Serine protease</keyword>
<dbReference type="InterPro" id="IPR023828">
    <property type="entry name" value="Peptidase_S8_Ser-AS"/>
</dbReference>